<reference evidence="2" key="1">
    <citation type="journal article" date="2020" name="mSystems">
        <title>Genome- and Community-Level Interaction Insights into Carbon Utilization and Element Cycling Functions of Hydrothermarchaeota in Hydrothermal Sediment.</title>
        <authorList>
            <person name="Zhou Z."/>
            <person name="Liu Y."/>
            <person name="Xu W."/>
            <person name="Pan J."/>
            <person name="Luo Z.H."/>
            <person name="Li M."/>
        </authorList>
    </citation>
    <scope>NUCLEOTIDE SEQUENCE [LARGE SCALE GENOMIC DNA]</scope>
    <source>
        <strain evidence="2">HyVt-76</strain>
    </source>
</reference>
<dbReference type="EMBL" id="DRTD01000448">
    <property type="protein sequence ID" value="HHE55341.1"/>
    <property type="molecule type" value="Genomic_DNA"/>
</dbReference>
<gene>
    <name evidence="2" type="ORF">ENL21_06125</name>
</gene>
<sequence>RKIVQMETPPSVKSVPWCRNCSYREFCFS</sequence>
<dbReference type="Proteomes" id="UP000886111">
    <property type="component" value="Unassembled WGS sequence"/>
</dbReference>
<feature type="domain" description="DUF83" evidence="1">
    <location>
        <begin position="1"/>
        <end position="29"/>
    </location>
</feature>
<organism evidence="2">
    <name type="scientific">Caldithrix abyssi</name>
    <dbReference type="NCBI Taxonomy" id="187145"/>
    <lineage>
        <taxon>Bacteria</taxon>
        <taxon>Pseudomonadati</taxon>
        <taxon>Calditrichota</taxon>
        <taxon>Calditrichia</taxon>
        <taxon>Calditrichales</taxon>
        <taxon>Calditrichaceae</taxon>
        <taxon>Caldithrix</taxon>
    </lineage>
</organism>
<feature type="non-terminal residue" evidence="2">
    <location>
        <position position="1"/>
    </location>
</feature>
<name>A0A7V5H3U3_CALAY</name>
<dbReference type="AlphaFoldDB" id="A0A7V5H3U3"/>
<comment type="caution">
    <text evidence="2">The sequence shown here is derived from an EMBL/GenBank/DDBJ whole genome shotgun (WGS) entry which is preliminary data.</text>
</comment>
<dbReference type="Pfam" id="PF01930">
    <property type="entry name" value="Cas_Cas4"/>
    <property type="match status" value="1"/>
</dbReference>
<evidence type="ECO:0000259" key="1">
    <source>
        <dbReference type="Pfam" id="PF01930"/>
    </source>
</evidence>
<dbReference type="InterPro" id="IPR022765">
    <property type="entry name" value="Dna2/Cas4_DUF83"/>
</dbReference>
<proteinExistence type="predicted"/>
<evidence type="ECO:0000313" key="2">
    <source>
        <dbReference type="EMBL" id="HHE55341.1"/>
    </source>
</evidence>
<protein>
    <submittedName>
        <fullName evidence="2">Dna2/Cas4 domain-containing protein</fullName>
    </submittedName>
</protein>
<accession>A0A7V5H3U3</accession>